<keyword evidence="2" id="KW-0717">Septation</keyword>
<dbReference type="Gene3D" id="1.20.5.340">
    <property type="match status" value="1"/>
</dbReference>
<dbReference type="GO" id="GO:0000917">
    <property type="term" value="P:division septum assembly"/>
    <property type="evidence" value="ECO:0007669"/>
    <property type="project" value="UniProtKB-KW"/>
</dbReference>
<dbReference type="HOGENOM" id="CLU_171174_1_0_6"/>
<name>R4YMD1_OLEAN</name>
<dbReference type="GO" id="GO:0043093">
    <property type="term" value="P:FtsZ-dependent cytokinesis"/>
    <property type="evidence" value="ECO:0007669"/>
    <property type="project" value="InterPro"/>
</dbReference>
<gene>
    <name evidence="4" type="ORF">OLEAN_C19200</name>
</gene>
<dbReference type="EMBL" id="FO203512">
    <property type="protein sequence ID" value="CCK76096.1"/>
    <property type="molecule type" value="Genomic_DNA"/>
</dbReference>
<keyword evidence="2" id="KW-0131">Cell cycle</keyword>
<keyword evidence="5" id="KW-1185">Reference proteome</keyword>
<keyword evidence="1 3" id="KW-0175">Coiled coil</keyword>
<evidence type="ECO:0000256" key="1">
    <source>
        <dbReference type="ARBA" id="ARBA00023054"/>
    </source>
</evidence>
<dbReference type="GO" id="GO:0005737">
    <property type="term" value="C:cytoplasm"/>
    <property type="evidence" value="ECO:0007669"/>
    <property type="project" value="InterPro"/>
</dbReference>
<reference evidence="4 5" key="1">
    <citation type="journal article" date="2013" name="Nat. Commun.">
        <title>Genome sequence and functional genomic analysis of the oil-degrading bacterium Oleispira antarctica.</title>
        <authorList>
            <person name="Kube M."/>
            <person name="Chernikova T.N."/>
            <person name="Al-Ramahi Y."/>
            <person name="Beloqui A."/>
            <person name="Lopez-Cortez N."/>
            <person name="Guazzaroni M.E."/>
            <person name="Heipieper H.J."/>
            <person name="Klages S."/>
            <person name="Kotsyurbenko O.R."/>
            <person name="Langer I."/>
            <person name="Nechitaylo T.Y."/>
            <person name="Lunsdorf H."/>
            <person name="Fernandez M."/>
            <person name="Juarez S."/>
            <person name="Ciordia S."/>
            <person name="Singer A."/>
            <person name="Kagan O."/>
            <person name="Egorova O."/>
            <person name="Petit P.A."/>
            <person name="Stogios P."/>
            <person name="Kim Y."/>
            <person name="Tchigvintsev A."/>
            <person name="Flick R."/>
            <person name="Denaro R."/>
            <person name="Genovese M."/>
            <person name="Albar J.P."/>
            <person name="Reva O.N."/>
            <person name="Martinez-Gomariz M."/>
            <person name="Tran H."/>
            <person name="Ferrer M."/>
            <person name="Savchenko A."/>
            <person name="Yakunin A.F."/>
            <person name="Yakimov M.M."/>
            <person name="Golyshina O.V."/>
            <person name="Reinhardt R."/>
            <person name="Golyshin P.N."/>
        </authorList>
    </citation>
    <scope>NUCLEOTIDE SEQUENCE [LARGE SCALE GENOMIC DNA]</scope>
</reference>
<proteinExistence type="predicted"/>
<dbReference type="Pfam" id="PF06005">
    <property type="entry name" value="ZapB"/>
    <property type="match status" value="1"/>
</dbReference>
<protein>
    <recommendedName>
        <fullName evidence="6">Cell division protein ZapB</fullName>
    </recommendedName>
</protein>
<dbReference type="InterPro" id="IPR009252">
    <property type="entry name" value="Cell_div_ZapB"/>
</dbReference>
<dbReference type="Proteomes" id="UP000032749">
    <property type="component" value="Chromosome"/>
</dbReference>
<evidence type="ECO:0000313" key="4">
    <source>
        <dbReference type="EMBL" id="CCK76096.1"/>
    </source>
</evidence>
<accession>R4YMD1</accession>
<evidence type="ECO:0000256" key="2">
    <source>
        <dbReference type="ARBA" id="ARBA00023210"/>
    </source>
</evidence>
<dbReference type="OrthoDB" id="6554593at2"/>
<organism evidence="4 5">
    <name type="scientific">Oleispira antarctica RB-8</name>
    <dbReference type="NCBI Taxonomy" id="698738"/>
    <lineage>
        <taxon>Bacteria</taxon>
        <taxon>Pseudomonadati</taxon>
        <taxon>Pseudomonadota</taxon>
        <taxon>Gammaproteobacteria</taxon>
        <taxon>Oceanospirillales</taxon>
        <taxon>Oceanospirillaceae</taxon>
        <taxon>Oleispira</taxon>
    </lineage>
</organism>
<keyword evidence="2" id="KW-0132">Cell division</keyword>
<evidence type="ECO:0008006" key="6">
    <source>
        <dbReference type="Google" id="ProtNLM"/>
    </source>
</evidence>
<evidence type="ECO:0000313" key="5">
    <source>
        <dbReference type="Proteomes" id="UP000032749"/>
    </source>
</evidence>
<dbReference type="KEGG" id="oai:OLEAN_C19200"/>
<sequence length="80" mass="9255">MSLELLSTLEAKIQTTLETMELLNLEVEEEKQRNEALQQENNALKEENAQLQAERQTWNDKIVGLVDLLREDNTQNQTGE</sequence>
<dbReference type="AlphaFoldDB" id="R4YMD1"/>
<feature type="coiled-coil region" evidence="3">
    <location>
        <begin position="6"/>
        <end position="61"/>
    </location>
</feature>
<dbReference type="STRING" id="698738.OLEAN_C19200"/>
<evidence type="ECO:0000256" key="3">
    <source>
        <dbReference type="SAM" id="Coils"/>
    </source>
</evidence>